<feature type="region of interest" description="Disordered" evidence="4">
    <location>
        <begin position="260"/>
        <end position="289"/>
    </location>
</feature>
<dbReference type="SUPFAM" id="SSF52540">
    <property type="entry name" value="P-loop containing nucleoside triphosphate hydrolases"/>
    <property type="match status" value="1"/>
</dbReference>
<evidence type="ECO:0000259" key="5">
    <source>
        <dbReference type="PROSITE" id="PS50893"/>
    </source>
</evidence>
<dbReference type="InterPro" id="IPR051120">
    <property type="entry name" value="ABC_AA/LPS_Transport"/>
</dbReference>
<dbReference type="PANTHER" id="PTHR45772">
    <property type="entry name" value="CONSERVED COMPONENT OF ABC TRANSPORTER FOR NATURAL AMINO ACIDS-RELATED"/>
    <property type="match status" value="1"/>
</dbReference>
<dbReference type="Pfam" id="PF00005">
    <property type="entry name" value="ABC_tran"/>
    <property type="match status" value="1"/>
</dbReference>
<dbReference type="RefSeq" id="WP_189120626.1">
    <property type="nucleotide sequence ID" value="NZ_BMRK01000026.1"/>
</dbReference>
<organism evidence="6 7">
    <name type="scientific">Nocardioides luteus</name>
    <dbReference type="NCBI Taxonomy" id="1844"/>
    <lineage>
        <taxon>Bacteria</taxon>
        <taxon>Bacillati</taxon>
        <taxon>Actinomycetota</taxon>
        <taxon>Actinomycetes</taxon>
        <taxon>Propionibacteriales</taxon>
        <taxon>Nocardioidaceae</taxon>
        <taxon>Nocardioides</taxon>
    </lineage>
</organism>
<evidence type="ECO:0000313" key="7">
    <source>
        <dbReference type="Proteomes" id="UP001142292"/>
    </source>
</evidence>
<dbReference type="Pfam" id="PF12399">
    <property type="entry name" value="BCA_ABC_TP_C"/>
    <property type="match status" value="1"/>
</dbReference>
<protein>
    <submittedName>
        <fullName evidence="6">ABC transporter ATP-binding protein</fullName>
    </submittedName>
</protein>
<gene>
    <name evidence="6" type="primary">livG</name>
    <name evidence="6" type="ORF">GCM10017579_47660</name>
</gene>
<evidence type="ECO:0000256" key="2">
    <source>
        <dbReference type="ARBA" id="ARBA00022741"/>
    </source>
</evidence>
<name>A0ABQ5T365_9ACTN</name>
<dbReference type="InterPro" id="IPR027417">
    <property type="entry name" value="P-loop_NTPase"/>
</dbReference>
<sequence>MQKPGGGNDLQTSPLFAVEGVSVRFGGVRALEGVSLEVAPHEVLGVIGPNGAGKTTLFNVVCGFVSPAEGELRLRGERIRDLRPHQLAGHGIARTLQGLGLFERMTVLDNVMVGADRLARAGFLRGLLGLGHRDDARLAAKAREVLGELGIESYAARYPGSLPYPIRKKVALARALVAEPELLLLDEPASGLSAEEMTELGEIITGLTERTAVMLVEHHMDLVMSVCHRITVLDFGRVIAAGTPEEIRNDPAVLAAYLGESVDDPEVPTGSTTDGDVVSTGSTTRGEEA</sequence>
<dbReference type="SMART" id="SM00382">
    <property type="entry name" value="AAA"/>
    <property type="match status" value="1"/>
</dbReference>
<dbReference type="InterPro" id="IPR003593">
    <property type="entry name" value="AAA+_ATPase"/>
</dbReference>
<dbReference type="CDD" id="cd03219">
    <property type="entry name" value="ABC_Mj1267_LivG_branched"/>
    <property type="match status" value="1"/>
</dbReference>
<dbReference type="InterPro" id="IPR032823">
    <property type="entry name" value="BCA_ABC_TP_C"/>
</dbReference>
<keyword evidence="7" id="KW-1185">Reference proteome</keyword>
<comment type="caution">
    <text evidence="6">The sequence shown here is derived from an EMBL/GenBank/DDBJ whole genome shotgun (WGS) entry which is preliminary data.</text>
</comment>
<reference evidence="6" key="1">
    <citation type="journal article" date="2014" name="Int. J. Syst. Evol. Microbiol.">
        <title>Complete genome of a new Firmicutes species belonging to the dominant human colonic microbiota ('Ruminococcus bicirculans') reveals two chromosomes and a selective capacity to utilize plant glucans.</title>
        <authorList>
            <consortium name="NISC Comparative Sequencing Program"/>
            <person name="Wegmann U."/>
            <person name="Louis P."/>
            <person name="Goesmann A."/>
            <person name="Henrissat B."/>
            <person name="Duncan S.H."/>
            <person name="Flint H.J."/>
        </authorList>
    </citation>
    <scope>NUCLEOTIDE SEQUENCE</scope>
    <source>
        <strain evidence="6">VKM Ac-1246</strain>
    </source>
</reference>
<evidence type="ECO:0000256" key="4">
    <source>
        <dbReference type="SAM" id="MobiDB-lite"/>
    </source>
</evidence>
<dbReference type="Proteomes" id="UP001142292">
    <property type="component" value="Unassembled WGS sequence"/>
</dbReference>
<dbReference type="InterPro" id="IPR003439">
    <property type="entry name" value="ABC_transporter-like_ATP-bd"/>
</dbReference>
<evidence type="ECO:0000313" key="6">
    <source>
        <dbReference type="EMBL" id="GLJ70730.1"/>
    </source>
</evidence>
<feature type="compositionally biased region" description="Polar residues" evidence="4">
    <location>
        <begin position="269"/>
        <end position="289"/>
    </location>
</feature>
<evidence type="ECO:0000256" key="1">
    <source>
        <dbReference type="ARBA" id="ARBA00022448"/>
    </source>
</evidence>
<dbReference type="GO" id="GO:0005524">
    <property type="term" value="F:ATP binding"/>
    <property type="evidence" value="ECO:0007669"/>
    <property type="project" value="UniProtKB-KW"/>
</dbReference>
<dbReference type="Gene3D" id="3.40.50.300">
    <property type="entry name" value="P-loop containing nucleotide triphosphate hydrolases"/>
    <property type="match status" value="1"/>
</dbReference>
<keyword evidence="3 6" id="KW-0067">ATP-binding</keyword>
<keyword evidence="1" id="KW-0813">Transport</keyword>
<proteinExistence type="predicted"/>
<evidence type="ECO:0000256" key="3">
    <source>
        <dbReference type="ARBA" id="ARBA00022840"/>
    </source>
</evidence>
<feature type="domain" description="ABC transporter" evidence="5">
    <location>
        <begin position="10"/>
        <end position="260"/>
    </location>
</feature>
<reference evidence="6" key="2">
    <citation type="submission" date="2023-01" db="EMBL/GenBank/DDBJ databases">
        <authorList>
            <person name="Sun Q."/>
            <person name="Evtushenko L."/>
        </authorList>
    </citation>
    <scope>NUCLEOTIDE SEQUENCE</scope>
    <source>
        <strain evidence="6">VKM Ac-1246</strain>
    </source>
</reference>
<dbReference type="PROSITE" id="PS50893">
    <property type="entry name" value="ABC_TRANSPORTER_2"/>
    <property type="match status" value="1"/>
</dbReference>
<accession>A0ABQ5T365</accession>
<dbReference type="EMBL" id="BSEL01000014">
    <property type="protein sequence ID" value="GLJ70730.1"/>
    <property type="molecule type" value="Genomic_DNA"/>
</dbReference>
<keyword evidence="2" id="KW-0547">Nucleotide-binding</keyword>